<sequence length="164" mass="18697">MNLLTVRCELKTARLEDNIRSEREDVPSELSKTTSVSNLESLSKEFGTLCNNETYSDLVLKIGNENLFVHKCILSARSCVFANMFKHNLKENLTNCLEINDLSPEVVKAMINYIYSGKIEDLNLEMAIQLYPAAEKYDIQDLKKICVNFIVSHLTEENVCDILL</sequence>
<accession>A0A8X6YF31</accession>
<reference evidence="2" key="1">
    <citation type="submission" date="2020-08" db="EMBL/GenBank/DDBJ databases">
        <title>Multicomponent nature underlies the extraordinary mechanical properties of spider dragline silk.</title>
        <authorList>
            <person name="Kono N."/>
            <person name="Nakamura H."/>
            <person name="Mori M."/>
            <person name="Yoshida Y."/>
            <person name="Ohtoshi R."/>
            <person name="Malay A.D."/>
            <person name="Moran D.A.P."/>
            <person name="Tomita M."/>
            <person name="Numata K."/>
            <person name="Arakawa K."/>
        </authorList>
    </citation>
    <scope>NUCLEOTIDE SEQUENCE</scope>
</reference>
<feature type="domain" description="BTB" evidence="1">
    <location>
        <begin position="56"/>
        <end position="123"/>
    </location>
</feature>
<proteinExistence type="predicted"/>
<dbReference type="Gene3D" id="3.30.710.10">
    <property type="entry name" value="Potassium Channel Kv1.1, Chain A"/>
    <property type="match status" value="1"/>
</dbReference>
<dbReference type="FunFam" id="3.30.710.10:FF:000159">
    <property type="entry name" value="Speckle-type POZ protein B"/>
    <property type="match status" value="1"/>
</dbReference>
<comment type="caution">
    <text evidence="2">The sequence shown here is derived from an EMBL/GenBank/DDBJ whole genome shotgun (WGS) entry which is preliminary data.</text>
</comment>
<dbReference type="OrthoDB" id="6431021at2759"/>
<evidence type="ECO:0000259" key="1">
    <source>
        <dbReference type="PROSITE" id="PS50097"/>
    </source>
</evidence>
<dbReference type="Proteomes" id="UP000886998">
    <property type="component" value="Unassembled WGS sequence"/>
</dbReference>
<dbReference type="EMBL" id="BMAV01017640">
    <property type="protein sequence ID" value="GFY69482.1"/>
    <property type="molecule type" value="Genomic_DNA"/>
</dbReference>
<gene>
    <name evidence="2" type="primary">Tdpoz4_23</name>
    <name evidence="2" type="ORF">TNIN_246421</name>
</gene>
<dbReference type="SUPFAM" id="SSF54695">
    <property type="entry name" value="POZ domain"/>
    <property type="match status" value="1"/>
</dbReference>
<dbReference type="AlphaFoldDB" id="A0A8X6YF31"/>
<evidence type="ECO:0000313" key="2">
    <source>
        <dbReference type="EMBL" id="GFY69482.1"/>
    </source>
</evidence>
<dbReference type="Pfam" id="PF00651">
    <property type="entry name" value="BTB"/>
    <property type="match status" value="1"/>
</dbReference>
<dbReference type="InterPro" id="IPR000210">
    <property type="entry name" value="BTB/POZ_dom"/>
</dbReference>
<dbReference type="PANTHER" id="PTHR24413">
    <property type="entry name" value="SPECKLE-TYPE POZ PROTEIN"/>
    <property type="match status" value="1"/>
</dbReference>
<protein>
    <submittedName>
        <fullName evidence="2">TD and POZ domain-containing protein 4</fullName>
    </submittedName>
</protein>
<name>A0A8X6YF31_9ARAC</name>
<dbReference type="SMART" id="SM00225">
    <property type="entry name" value="BTB"/>
    <property type="match status" value="1"/>
</dbReference>
<organism evidence="2 3">
    <name type="scientific">Trichonephila inaurata madagascariensis</name>
    <dbReference type="NCBI Taxonomy" id="2747483"/>
    <lineage>
        <taxon>Eukaryota</taxon>
        <taxon>Metazoa</taxon>
        <taxon>Ecdysozoa</taxon>
        <taxon>Arthropoda</taxon>
        <taxon>Chelicerata</taxon>
        <taxon>Arachnida</taxon>
        <taxon>Araneae</taxon>
        <taxon>Araneomorphae</taxon>
        <taxon>Entelegynae</taxon>
        <taxon>Araneoidea</taxon>
        <taxon>Nephilidae</taxon>
        <taxon>Trichonephila</taxon>
        <taxon>Trichonephila inaurata</taxon>
    </lineage>
</organism>
<evidence type="ECO:0000313" key="3">
    <source>
        <dbReference type="Proteomes" id="UP000886998"/>
    </source>
</evidence>
<dbReference type="InterPro" id="IPR011333">
    <property type="entry name" value="SKP1/BTB/POZ_sf"/>
</dbReference>
<dbReference type="PROSITE" id="PS50097">
    <property type="entry name" value="BTB"/>
    <property type="match status" value="1"/>
</dbReference>
<keyword evidence="3" id="KW-1185">Reference proteome</keyword>